<comment type="caution">
    <text evidence="4">The sequence shown here is derived from an EMBL/GenBank/DDBJ whole genome shotgun (WGS) entry which is preliminary data.</text>
</comment>
<evidence type="ECO:0000313" key="5">
    <source>
        <dbReference type="Proteomes" id="UP000182818"/>
    </source>
</evidence>
<dbReference type="Proteomes" id="UP000182818">
    <property type="component" value="Unassembled WGS sequence"/>
</dbReference>
<evidence type="ECO:0000313" key="4">
    <source>
        <dbReference type="EMBL" id="SER15489.1"/>
    </source>
</evidence>
<dbReference type="RefSeq" id="WP_057806194.1">
    <property type="nucleotide sequence ID" value="NZ_BJYP01000005.1"/>
</dbReference>
<keyword evidence="2" id="KW-0812">Transmembrane</keyword>
<reference evidence="4 5" key="1">
    <citation type="submission" date="2016-10" db="EMBL/GenBank/DDBJ databases">
        <authorList>
            <person name="Varghese N."/>
            <person name="Submissions S."/>
        </authorList>
    </citation>
    <scope>NUCLEOTIDE SEQUENCE [LARGE SCALE GENOMIC DNA]</scope>
    <source>
        <strain evidence="4 5">CGMCC 1.3889</strain>
    </source>
</reference>
<protein>
    <submittedName>
        <fullName evidence="4">Zinc-ribbon domain-containing protein</fullName>
    </submittedName>
</protein>
<proteinExistence type="predicted"/>
<keyword evidence="5" id="KW-1185">Reference proteome</keyword>
<keyword evidence="2" id="KW-1133">Transmembrane helix</keyword>
<accession>A0A1H9LW51</accession>
<dbReference type="EMBL" id="FOGK01000002">
    <property type="protein sequence ID" value="SER15489.1"/>
    <property type="molecule type" value="Genomic_DNA"/>
</dbReference>
<keyword evidence="2" id="KW-0472">Membrane</keyword>
<feature type="region of interest" description="Disordered" evidence="1">
    <location>
        <begin position="39"/>
        <end position="65"/>
    </location>
</feature>
<dbReference type="GeneID" id="76043548"/>
<feature type="transmembrane region" description="Helical" evidence="2">
    <location>
        <begin position="71"/>
        <end position="91"/>
    </location>
</feature>
<evidence type="ECO:0000256" key="2">
    <source>
        <dbReference type="SAM" id="Phobius"/>
    </source>
</evidence>
<feature type="domain" description="Zinc-ribbon" evidence="3">
    <location>
        <begin position="8"/>
        <end position="30"/>
    </location>
</feature>
<feature type="compositionally biased region" description="Basic and acidic residues" evidence="1">
    <location>
        <begin position="39"/>
        <end position="64"/>
    </location>
</feature>
<evidence type="ECO:0000256" key="1">
    <source>
        <dbReference type="SAM" id="MobiDB-lite"/>
    </source>
</evidence>
<feature type="compositionally biased region" description="Low complexity" evidence="1">
    <location>
        <begin position="110"/>
        <end position="134"/>
    </location>
</feature>
<sequence length="283" mass="31194">MENEKANYCPNCGYMLRTKVQFCPNCGYDLRQIGGIKESRQSRYNHSESDQMQKLDKRQTDKNGSHHGGKLIVAFLTGLLLMIGVVGWFVMTEGNKVTGGDSEKTDVSKKMAVSSKSASKKSASSVSSSSSVSSEEIEKLDPNNLTPEETAASVVEFGSENITDPTNKWTEVWPSVVSSGMIVYVNNFDEVSNDSLSSPGEDNVLYTVKTKSSGNSTDRLFYTLNDGDVSYYTGTFANHKYQIDNLGEAIATVNLKQIIKKINQDSDLIKNVQTVNTEIEDDR</sequence>
<feature type="region of interest" description="Disordered" evidence="1">
    <location>
        <begin position="98"/>
        <end position="146"/>
    </location>
</feature>
<organism evidence="4 5">
    <name type="scientific">Pediococcus ethanolidurans</name>
    <dbReference type="NCBI Taxonomy" id="319653"/>
    <lineage>
        <taxon>Bacteria</taxon>
        <taxon>Bacillati</taxon>
        <taxon>Bacillota</taxon>
        <taxon>Bacilli</taxon>
        <taxon>Lactobacillales</taxon>
        <taxon>Lactobacillaceae</taxon>
        <taxon>Pediococcus</taxon>
    </lineage>
</organism>
<dbReference type="Pfam" id="PF13240">
    <property type="entry name" value="Zn_Ribbon_1"/>
    <property type="match status" value="1"/>
</dbReference>
<name>A0A1H9LW51_9LACO</name>
<gene>
    <name evidence="4" type="ORF">SAMN04487973_10282</name>
</gene>
<dbReference type="InterPro" id="IPR026870">
    <property type="entry name" value="Zinc_ribbon_dom"/>
</dbReference>
<evidence type="ECO:0000259" key="3">
    <source>
        <dbReference type="Pfam" id="PF13240"/>
    </source>
</evidence>